<reference evidence="5 6" key="1">
    <citation type="journal article" date="2014" name="Genome Biol. Evol.">
        <title>The genome of the myxosporean Thelohanellus kitauei shows adaptations to nutrient acquisition within its fish host.</title>
        <authorList>
            <person name="Yang Y."/>
            <person name="Xiong J."/>
            <person name="Zhou Z."/>
            <person name="Huo F."/>
            <person name="Miao W."/>
            <person name="Ran C."/>
            <person name="Liu Y."/>
            <person name="Zhang J."/>
            <person name="Feng J."/>
            <person name="Wang M."/>
            <person name="Wang M."/>
            <person name="Wang L."/>
            <person name="Yao B."/>
        </authorList>
    </citation>
    <scope>NUCLEOTIDE SEQUENCE [LARGE SCALE GENOMIC DNA]</scope>
    <source>
        <strain evidence="5">Wuqing</strain>
    </source>
</reference>
<evidence type="ECO:0000259" key="4">
    <source>
        <dbReference type="Pfam" id="PF15902"/>
    </source>
</evidence>
<comment type="caution">
    <text evidence="5">The sequence shown here is derived from an EMBL/GenBank/DDBJ whole genome shotgun (WGS) entry which is preliminary data.</text>
</comment>
<protein>
    <recommendedName>
        <fullName evidence="7">VPS10 domain-containing protein</fullName>
    </recommendedName>
</protein>
<dbReference type="Proteomes" id="UP000031668">
    <property type="component" value="Unassembled WGS sequence"/>
</dbReference>
<accession>A0A0C2NBK7</accession>
<feature type="domain" description="Sortilin C-terminal" evidence="3">
    <location>
        <begin position="563"/>
        <end position="623"/>
    </location>
</feature>
<gene>
    <name evidence="5" type="ORF">RF11_11018</name>
</gene>
<dbReference type="Pfam" id="PF15902">
    <property type="entry name" value="Sortilin-Vps10"/>
    <property type="match status" value="1"/>
</dbReference>
<dbReference type="GO" id="GO:0006892">
    <property type="term" value="P:post-Golgi vesicle-mediated transport"/>
    <property type="evidence" value="ECO:0007669"/>
    <property type="project" value="TreeGrafter"/>
</dbReference>
<feature type="domain" description="Sortilin N-terminal" evidence="4">
    <location>
        <begin position="191"/>
        <end position="537"/>
    </location>
</feature>
<dbReference type="PANTHER" id="PTHR12106:SF27">
    <property type="entry name" value="SORTILIN-RELATED RECEPTOR"/>
    <property type="match status" value="1"/>
</dbReference>
<organism evidence="5 6">
    <name type="scientific">Thelohanellus kitauei</name>
    <name type="common">Myxosporean</name>
    <dbReference type="NCBI Taxonomy" id="669202"/>
    <lineage>
        <taxon>Eukaryota</taxon>
        <taxon>Metazoa</taxon>
        <taxon>Cnidaria</taxon>
        <taxon>Myxozoa</taxon>
        <taxon>Myxosporea</taxon>
        <taxon>Bivalvulida</taxon>
        <taxon>Platysporina</taxon>
        <taxon>Myxobolidae</taxon>
        <taxon>Thelohanellus</taxon>
    </lineage>
</organism>
<evidence type="ECO:0000256" key="2">
    <source>
        <dbReference type="SAM" id="MobiDB-lite"/>
    </source>
</evidence>
<feature type="region of interest" description="Disordered" evidence="2">
    <location>
        <begin position="1"/>
        <end position="22"/>
    </location>
</feature>
<dbReference type="AlphaFoldDB" id="A0A0C2NBK7"/>
<dbReference type="PANTHER" id="PTHR12106">
    <property type="entry name" value="SORTILIN RELATED"/>
    <property type="match status" value="1"/>
</dbReference>
<sequence>MENLNSTTNNQEEDTQNQNKTKEALILPKSNINYIREEISQNIVNIVTKIIPSHFMEFKQILVNEELKESYQLSVERSKRKTIEKRVFLKIEYSFLQYLEEHRQFLPLLFIPVPLQAGHVFNPVYNFNIRHNLRMFFVKKKQKHHLTSLCLIILIAGLAWRTIEDDDYAYYDPPPEMITKKTIHDGNIEYHIYTNPHDNEFIFIISNSSIDQLQNVTPGLYVSNDGFRTFQVRHPKLNGQPIYTTHIISTKNHMFCISKINLTFYYIDKKLAQQHMHKYEENEDIIPHPTIEGYVLKMVPESSTKHIMLILDISNNYSEVVRHENVKGAMFLSDSSVLFQYTKRVNHFVNIHGHYYIEIRDRDGVNCLFTSHDRSEYFIRLTCDLESETTGRTSVAFHPLLPGIIYANLKIGKNTYTHISMNYGKNFSAMKFIKKPSLCDDGSCHVKLNLPTITQNHQYFQKEWIAAFDIVDNFTIKHIGRHLISFDGGQNWKSVPFSHFYAQILNQGGIAMGLNQNTRKIIYTFDEGNTYYHHNFYGPGEVFVSGMKTGKLKNESFNSYDKIDRTCENDDYLPWDLPTENGLCFQGRNISYKKKKLSSLCVDTEPYLKILTSKPCPCSLDDYRW</sequence>
<dbReference type="GO" id="GO:0005794">
    <property type="term" value="C:Golgi apparatus"/>
    <property type="evidence" value="ECO:0007669"/>
    <property type="project" value="TreeGrafter"/>
</dbReference>
<evidence type="ECO:0008006" key="7">
    <source>
        <dbReference type="Google" id="ProtNLM"/>
    </source>
</evidence>
<dbReference type="InterPro" id="IPR031777">
    <property type="entry name" value="Sortilin_C"/>
</dbReference>
<evidence type="ECO:0000259" key="3">
    <source>
        <dbReference type="Pfam" id="PF15901"/>
    </source>
</evidence>
<dbReference type="OrthoDB" id="5956263at2759"/>
<evidence type="ECO:0000313" key="5">
    <source>
        <dbReference type="EMBL" id="KII73720.1"/>
    </source>
</evidence>
<dbReference type="GO" id="GO:0016020">
    <property type="term" value="C:membrane"/>
    <property type="evidence" value="ECO:0007669"/>
    <property type="project" value="TreeGrafter"/>
</dbReference>
<name>A0A0C2NBK7_THEKT</name>
<dbReference type="Pfam" id="PF15901">
    <property type="entry name" value="Sortilin_C"/>
    <property type="match status" value="1"/>
</dbReference>
<evidence type="ECO:0000313" key="6">
    <source>
        <dbReference type="Proteomes" id="UP000031668"/>
    </source>
</evidence>
<dbReference type="EMBL" id="JWZT01000699">
    <property type="protein sequence ID" value="KII73720.1"/>
    <property type="molecule type" value="Genomic_DNA"/>
</dbReference>
<keyword evidence="1" id="KW-0677">Repeat</keyword>
<dbReference type="SUPFAM" id="SSF110296">
    <property type="entry name" value="Oligoxyloglucan reducing end-specific cellobiohydrolase"/>
    <property type="match status" value="1"/>
</dbReference>
<feature type="compositionally biased region" description="Low complexity" evidence="2">
    <location>
        <begin position="1"/>
        <end position="10"/>
    </location>
</feature>
<dbReference type="InterPro" id="IPR031778">
    <property type="entry name" value="Sortilin_N"/>
</dbReference>
<proteinExistence type="predicted"/>
<dbReference type="InterPro" id="IPR050310">
    <property type="entry name" value="VPS10-sortilin"/>
</dbReference>
<evidence type="ECO:0000256" key="1">
    <source>
        <dbReference type="ARBA" id="ARBA00022737"/>
    </source>
</evidence>
<keyword evidence="6" id="KW-1185">Reference proteome</keyword>